<evidence type="ECO:0000313" key="3">
    <source>
        <dbReference type="Proteomes" id="UP000029385"/>
    </source>
</evidence>
<feature type="transmembrane region" description="Helical" evidence="1">
    <location>
        <begin position="71"/>
        <end position="90"/>
    </location>
</feature>
<keyword evidence="1" id="KW-1133">Transmembrane helix</keyword>
<organism evidence="2 3">
    <name type="scientific">Arenimonas oryziterrae DSM 21050 = YC6267</name>
    <dbReference type="NCBI Taxonomy" id="1121015"/>
    <lineage>
        <taxon>Bacteria</taxon>
        <taxon>Pseudomonadati</taxon>
        <taxon>Pseudomonadota</taxon>
        <taxon>Gammaproteobacteria</taxon>
        <taxon>Lysobacterales</taxon>
        <taxon>Lysobacteraceae</taxon>
        <taxon>Arenimonas</taxon>
    </lineage>
</organism>
<dbReference type="Proteomes" id="UP000029385">
    <property type="component" value="Unassembled WGS sequence"/>
</dbReference>
<sequence>MNDQPRFAPISESSVAIPEGLREGIRLRLNVLRHATFQYETARFFGRLSLVAGLVGAAVWTVILANGAKPMGFASLAFAVMTVCSFASAVRGLSKARPWQSVIRNEVSELAALSVTLDDRITGWVTYQSADGHKLTFNPVSVRTGP</sequence>
<keyword evidence="3" id="KW-1185">Reference proteome</keyword>
<name>A0A091BIN7_9GAMM</name>
<protein>
    <submittedName>
        <fullName evidence="2">Uncharacterized protein</fullName>
    </submittedName>
</protein>
<dbReference type="STRING" id="1121015.GCA_000420545_01900"/>
<feature type="transmembrane region" description="Helical" evidence="1">
    <location>
        <begin position="44"/>
        <end position="65"/>
    </location>
</feature>
<dbReference type="EMBL" id="AVCI01000003">
    <property type="protein sequence ID" value="KFN44205.1"/>
    <property type="molecule type" value="Genomic_DNA"/>
</dbReference>
<comment type="caution">
    <text evidence="2">The sequence shown here is derived from an EMBL/GenBank/DDBJ whole genome shotgun (WGS) entry which is preliminary data.</text>
</comment>
<evidence type="ECO:0000313" key="2">
    <source>
        <dbReference type="EMBL" id="KFN44205.1"/>
    </source>
</evidence>
<proteinExistence type="predicted"/>
<reference evidence="2 3" key="1">
    <citation type="submission" date="2013-09" db="EMBL/GenBank/DDBJ databases">
        <title>Genome sequencing of Arenimonas oryziterrae.</title>
        <authorList>
            <person name="Chen F."/>
            <person name="Wang G."/>
        </authorList>
    </citation>
    <scope>NUCLEOTIDE SEQUENCE [LARGE SCALE GENOMIC DNA]</scope>
    <source>
        <strain evidence="2 3">YC6267</strain>
    </source>
</reference>
<keyword evidence="1" id="KW-0472">Membrane</keyword>
<evidence type="ECO:0000256" key="1">
    <source>
        <dbReference type="SAM" id="Phobius"/>
    </source>
</evidence>
<gene>
    <name evidence="2" type="ORF">N789_07245</name>
</gene>
<accession>A0A091BIN7</accession>
<dbReference type="AlphaFoldDB" id="A0A091BIN7"/>
<keyword evidence="1" id="KW-0812">Transmembrane</keyword>